<organism evidence="3">
    <name type="scientific">Cryptosporidium canis</name>
    <dbReference type="NCBI Taxonomy" id="195482"/>
    <lineage>
        <taxon>Eukaryota</taxon>
        <taxon>Sar</taxon>
        <taxon>Alveolata</taxon>
        <taxon>Apicomplexa</taxon>
        <taxon>Conoidasida</taxon>
        <taxon>Coccidia</taxon>
        <taxon>Eucoccidiorida</taxon>
        <taxon>Eimeriorina</taxon>
        <taxon>Cryptosporidiidae</taxon>
        <taxon>Cryptosporidium</taxon>
    </lineage>
</organism>
<dbReference type="OrthoDB" id="344154at2759"/>
<proteinExistence type="predicted"/>
<comment type="caution">
    <text evidence="3">The sequence shown here is derived from an EMBL/GenBank/DDBJ whole genome shotgun (WGS) entry which is preliminary data.</text>
</comment>
<gene>
    <name evidence="3" type="ORF">OJ253_1653</name>
</gene>
<keyword evidence="2" id="KW-0732">Signal</keyword>
<feature type="signal peptide" evidence="2">
    <location>
        <begin position="1"/>
        <end position="19"/>
    </location>
</feature>
<reference evidence="3" key="1">
    <citation type="submission" date="2022-10" db="EMBL/GenBank/DDBJ databases">
        <title>Adaptive evolution leads to modifications in subtelomeric GC content in a zoonotic Cryptosporidium species.</title>
        <authorList>
            <person name="Li J."/>
            <person name="Feng Y."/>
            <person name="Xiao L."/>
        </authorList>
    </citation>
    <scope>NUCLEOTIDE SEQUENCE</scope>
    <source>
        <strain evidence="3">33844</strain>
    </source>
</reference>
<feature type="chain" id="PRO_5039379448" description="Signal peptide-containing protein" evidence="2">
    <location>
        <begin position="20"/>
        <end position="506"/>
    </location>
</feature>
<accession>A0A9D5DGP7</accession>
<name>A0A9D5DGP7_9CRYT</name>
<protein>
    <recommendedName>
        <fullName evidence="4">Signal peptide-containing protein</fullName>
    </recommendedName>
</protein>
<feature type="compositionally biased region" description="Low complexity" evidence="1">
    <location>
        <begin position="129"/>
        <end position="142"/>
    </location>
</feature>
<evidence type="ECO:0000256" key="1">
    <source>
        <dbReference type="SAM" id="MobiDB-lite"/>
    </source>
</evidence>
<feature type="region of interest" description="Disordered" evidence="1">
    <location>
        <begin position="170"/>
        <end position="206"/>
    </location>
</feature>
<dbReference type="Proteomes" id="UP001067231">
    <property type="component" value="Unassembled WGS sequence"/>
</dbReference>
<dbReference type="EMBL" id="JAPCXC010000036">
    <property type="protein sequence ID" value="KAJ1609224.1"/>
    <property type="molecule type" value="Genomic_DNA"/>
</dbReference>
<feature type="region of interest" description="Disordered" evidence="1">
    <location>
        <begin position="45"/>
        <end position="147"/>
    </location>
</feature>
<evidence type="ECO:0000313" key="3">
    <source>
        <dbReference type="EMBL" id="KAJ1609224.1"/>
    </source>
</evidence>
<sequence length="506" mass="57902">MKLILLLIHIYLFFEHVFRYDHGEANRSLNTLTYSFIKLKASYNLQGGGSGDDKKEPKLLSLTDKSSPPPSPKPPRPRQEPKRKPGPLTRMPSWPPTEHRKTGVPPQRPTGPLGERFEWPPKDEKKRSSSVSQTPVSQPQSSATESDDGWYTAIKVFVREDEDADLSQLAIKSDSESDSDTSPPGTPVRKEAFQLPPSELTSKEKEKIQALRKRYSDSIRRRLTRGDIKKILYDTNLGKKVLLLPIPLLLELLVKILLHYIPGGPTTLPLTEIKEISEKENEKFSKNHADFNTNFRDLRSLVSETKTQVRRRYKSKYGTECSFETLKLLASEYEEKYLENAEIDKKITLLSDPRAGVVTNRGEKLTLAYKELKTTLSDLKLLKLNFIDCYMSYIDIDHEKAKVSTHEECTWFDFVMLNYILTLLKGISMITGEAIRKHEAKIKVYEEGEGRNQADMGPRERKLFLEAKEYVIKLKDVRLEHELFAVLGSTLTVVLAKCIKYLENTA</sequence>
<dbReference type="AlphaFoldDB" id="A0A9D5DGP7"/>
<evidence type="ECO:0008006" key="4">
    <source>
        <dbReference type="Google" id="ProtNLM"/>
    </source>
</evidence>
<evidence type="ECO:0000256" key="2">
    <source>
        <dbReference type="SAM" id="SignalP"/>
    </source>
</evidence>
<feature type="compositionally biased region" description="Basic and acidic residues" evidence="1">
    <location>
        <begin position="115"/>
        <end position="127"/>
    </location>
</feature>